<dbReference type="Gene3D" id="3.30.70.260">
    <property type="match status" value="1"/>
</dbReference>
<dbReference type="SUPFAM" id="SSF117991">
    <property type="entry name" value="YbeD/HP0495-like"/>
    <property type="match status" value="1"/>
</dbReference>
<dbReference type="PANTHER" id="PTHR38036">
    <property type="entry name" value="UPF0250 PROTEIN YBED"/>
    <property type="match status" value="1"/>
</dbReference>
<dbReference type="HAMAP" id="MF_00659">
    <property type="entry name" value="UPF0250"/>
    <property type="match status" value="1"/>
</dbReference>
<gene>
    <name evidence="3" type="ORF">CKO25_18655</name>
</gene>
<comment type="similarity">
    <text evidence="1 2">Belongs to the UPF0250 family.</text>
</comment>
<evidence type="ECO:0000313" key="3">
    <source>
        <dbReference type="EMBL" id="MBK1646621.1"/>
    </source>
</evidence>
<name>A0A9X0WKW5_9GAMM</name>
<dbReference type="PANTHER" id="PTHR38036:SF1">
    <property type="entry name" value="UPF0250 PROTEIN YBED"/>
    <property type="match status" value="1"/>
</dbReference>
<reference evidence="3 4" key="1">
    <citation type="journal article" date="2020" name="Microorganisms">
        <title>Osmotic Adaptation and Compatible Solute Biosynthesis of Phototrophic Bacteria as Revealed from Genome Analyses.</title>
        <authorList>
            <person name="Imhoff J.F."/>
            <person name="Rahn T."/>
            <person name="Kunzel S."/>
            <person name="Keller A."/>
            <person name="Neulinger S.C."/>
        </authorList>
    </citation>
    <scope>NUCLEOTIDE SEQUENCE [LARGE SCALE GENOMIC DNA]</scope>
    <source>
        <strain evidence="3 4">DSM 21303</strain>
    </source>
</reference>
<dbReference type="Proteomes" id="UP001138802">
    <property type="component" value="Unassembled WGS sequence"/>
</dbReference>
<dbReference type="InterPro" id="IPR027471">
    <property type="entry name" value="YbeD-like_sf"/>
</dbReference>
<proteinExistence type="inferred from homology"/>
<accession>A0A9X0WKW5</accession>
<dbReference type="Pfam" id="PF04359">
    <property type="entry name" value="DUF493"/>
    <property type="match status" value="1"/>
</dbReference>
<protein>
    <recommendedName>
        <fullName evidence="2">UPF0250 protein CKO25_18655</fullName>
    </recommendedName>
</protein>
<evidence type="ECO:0000256" key="1">
    <source>
        <dbReference type="ARBA" id="ARBA00008460"/>
    </source>
</evidence>
<organism evidence="3 4">
    <name type="scientific">Thiocapsa imhoffii</name>
    <dbReference type="NCBI Taxonomy" id="382777"/>
    <lineage>
        <taxon>Bacteria</taxon>
        <taxon>Pseudomonadati</taxon>
        <taxon>Pseudomonadota</taxon>
        <taxon>Gammaproteobacteria</taxon>
        <taxon>Chromatiales</taxon>
        <taxon>Chromatiaceae</taxon>
        <taxon>Thiocapsa</taxon>
    </lineage>
</organism>
<evidence type="ECO:0000313" key="4">
    <source>
        <dbReference type="Proteomes" id="UP001138802"/>
    </source>
</evidence>
<comment type="caution">
    <text evidence="3">The sequence shown here is derived from an EMBL/GenBank/DDBJ whole genome shotgun (WGS) entry which is preliminary data.</text>
</comment>
<sequence>MSDDAAPPAKGPDAPSAETLLVFPCRFPIKAMGRADADLEMLVVTLARRHLAADASVAVRSRSSRGGKWTSVTLTIEAHSRAQLDAIYRELTAHEAIAWVI</sequence>
<dbReference type="EMBL" id="NRSD01000029">
    <property type="protein sequence ID" value="MBK1646621.1"/>
    <property type="molecule type" value="Genomic_DNA"/>
</dbReference>
<dbReference type="RefSeq" id="WP_200389442.1">
    <property type="nucleotide sequence ID" value="NZ_NRSD01000029.1"/>
</dbReference>
<evidence type="ECO:0000256" key="2">
    <source>
        <dbReference type="HAMAP-Rule" id="MF_00659"/>
    </source>
</evidence>
<dbReference type="AlphaFoldDB" id="A0A9X0WKW5"/>
<keyword evidence="4" id="KW-1185">Reference proteome</keyword>
<dbReference type="InterPro" id="IPR007454">
    <property type="entry name" value="UPF0250_YbeD-like"/>
</dbReference>